<gene>
    <name evidence="1" type="ORF">SAMN04490188_2765</name>
</gene>
<name>A0ABY0YZY6_9PSED</name>
<dbReference type="PANTHER" id="PTHR32305:SF15">
    <property type="entry name" value="PROTEIN RHSA-RELATED"/>
    <property type="match status" value="1"/>
</dbReference>
<dbReference type="PANTHER" id="PTHR32305">
    <property type="match status" value="1"/>
</dbReference>
<accession>A0ABY0YZY6</accession>
<evidence type="ECO:0000313" key="2">
    <source>
        <dbReference type="Proteomes" id="UP000183915"/>
    </source>
</evidence>
<dbReference type="InterPro" id="IPR006530">
    <property type="entry name" value="YD"/>
</dbReference>
<evidence type="ECO:0000313" key="1">
    <source>
        <dbReference type="EMBL" id="SEE14473.1"/>
    </source>
</evidence>
<dbReference type="NCBIfam" id="TIGR03696">
    <property type="entry name" value="Rhs_assc_core"/>
    <property type="match status" value="1"/>
</dbReference>
<dbReference type="Proteomes" id="UP000183915">
    <property type="component" value="Unassembled WGS sequence"/>
</dbReference>
<dbReference type="Gene3D" id="2.180.10.10">
    <property type="entry name" value="RHS repeat-associated core"/>
    <property type="match status" value="1"/>
</dbReference>
<dbReference type="NCBIfam" id="TIGR01643">
    <property type="entry name" value="YD_repeat_2x"/>
    <property type="match status" value="1"/>
</dbReference>
<dbReference type="EMBL" id="FNTT01000002">
    <property type="protein sequence ID" value="SEE14473.1"/>
    <property type="molecule type" value="Genomic_DNA"/>
</dbReference>
<dbReference type="InterPro" id="IPR050708">
    <property type="entry name" value="T6SS_VgrG/RHS"/>
</dbReference>
<dbReference type="RefSeq" id="WP_235862381.1">
    <property type="nucleotide sequence ID" value="NZ_FNTT01000002.1"/>
</dbReference>
<proteinExistence type="predicted"/>
<comment type="caution">
    <text evidence="1">The sequence shown here is derived from an EMBL/GenBank/DDBJ whole genome shotgun (WGS) entry which is preliminary data.</text>
</comment>
<sequence>MSARLHSKTPTLNAVDGRGLPVRRVAYCRDKEGENAQTRVSRQEYDVAGRLIAQRDPRFANATDANLATMYSLSGKPLQVNSIDAGWRVNLPGDAGQVLRSWDQRENHWQSTYDNQLRLTTVKEQAGKKLRTVEYRSYGDSSPESKKLNRCGALIRHDDSAGTLIIEKYALCGKPHSLIRHFLSKTEQPDWPTDEKERDGLREEGQGFKTSWTYDALGQIIQQTDATQHEQHYTFDVAGQLKSVNLKIKDDTAPKIIVKDLVYNAFGHVESQTAGNGVTSRAVFDPASGRLTSLSASAPGKTLQDLHYTYDAVGNVLQITDNVQPERFNSNQRVKPVSTFTYDSLHQLTSATGREAAGLTAPPGLPGTGTISFDPTQLFNFAEQYTYDDGGNLTELRHLRDGNNYTRTLNVAAASNRLASWRQGDDTTTRITMDFDANGNLQALCPGQTLVWNSRNQLDSVVLVKRENGSDDIERYTYDSSGQRVRKIKTTHTATISHTGEARYLPGLEIRTRHNERLEVITLQAGRCSVRYLHWTKGRPSRIAANQLRYSLDDHLGSSSLELDDKADLISQESYLPYGGTAWVASRSAVEADYRTIRYSGKERDASGLYYYGHRYYAPWLQRWISPDPAWAVDGLNLYCMVGNNPLRYTDQYGYNREEPSIKEEIAAYPAILSEVTQRVGTLNYQIYNSTRKRDIAKRAFQGYVYGTFRSLISLGAAVLAAPAGGYASMAAKFSTSKAADSIADKFDATRHLPLSLYPQASRLSPQKIERDGRTAFYEVNKKKNNIQEDMHPSTAAGRRKLGIMAAGYVATKKLGLPRAVVDGIGTTFEALHLLEGIPSQKINQLNNALLELDDHLEHDSTVINEAFDTLGVEEFYPKGAKGYLSKKLDRIASQAGITGTSTLRRSDIQRDIHIARETIQHGRELLFRLKEHNTSLGRW</sequence>
<reference evidence="1 2" key="1">
    <citation type="submission" date="2016-10" db="EMBL/GenBank/DDBJ databases">
        <authorList>
            <person name="Varghese N."/>
            <person name="Submissions S."/>
        </authorList>
    </citation>
    <scope>NUCLEOTIDE SEQUENCE [LARGE SCALE GENOMIC DNA]</scope>
    <source>
        <strain evidence="1 2">BS3780</strain>
    </source>
</reference>
<keyword evidence="2" id="KW-1185">Reference proteome</keyword>
<dbReference type="InterPro" id="IPR022385">
    <property type="entry name" value="Rhs_assc_core"/>
</dbReference>
<organism evidence="1 2">
    <name type="scientific">Pseudomonas kilonensis</name>
    <dbReference type="NCBI Taxonomy" id="132476"/>
    <lineage>
        <taxon>Bacteria</taxon>
        <taxon>Pseudomonadati</taxon>
        <taxon>Pseudomonadota</taxon>
        <taxon>Gammaproteobacteria</taxon>
        <taxon>Pseudomonadales</taxon>
        <taxon>Pseudomonadaceae</taxon>
        <taxon>Pseudomonas</taxon>
    </lineage>
</organism>
<protein>
    <submittedName>
        <fullName evidence="1">Insecticidal toxin complex protein TccC</fullName>
    </submittedName>
</protein>